<organism evidence="3 4">
    <name type="scientific">Haloplanus aerogenes</name>
    <dbReference type="NCBI Taxonomy" id="660522"/>
    <lineage>
        <taxon>Archaea</taxon>
        <taxon>Methanobacteriati</taxon>
        <taxon>Methanobacteriota</taxon>
        <taxon>Stenosarchaea group</taxon>
        <taxon>Halobacteria</taxon>
        <taxon>Halobacteriales</taxon>
        <taxon>Haloferacaceae</taxon>
        <taxon>Haloplanus</taxon>
    </lineage>
</organism>
<reference evidence="3 4" key="1">
    <citation type="journal article" date="2015" name="Stand. Genomic Sci.">
        <title>Genomic Encyclopedia of Bacterial and Archaeal Type Strains, Phase III: the genomes of soil and plant-associated and newly described type strains.</title>
        <authorList>
            <person name="Whitman W.B."/>
            <person name="Woyke T."/>
            <person name="Klenk H.P."/>
            <person name="Zhou Y."/>
            <person name="Lilburn T.G."/>
            <person name="Beck B.J."/>
            <person name="De Vos P."/>
            <person name="Vandamme P."/>
            <person name="Eisen J.A."/>
            <person name="Garrity G."/>
            <person name="Hugenholtz P."/>
            <person name="Kyrpides N.C."/>
        </authorList>
    </citation>
    <scope>NUCLEOTIDE SEQUENCE [LARGE SCALE GENOMIC DNA]</scope>
    <source>
        <strain evidence="3 4">CGMCC 1.10124</strain>
    </source>
</reference>
<evidence type="ECO:0000256" key="1">
    <source>
        <dbReference type="SAM" id="MobiDB-lite"/>
    </source>
</evidence>
<evidence type="ECO:0000313" key="2">
    <source>
        <dbReference type="EMBL" id="AZH24564.1"/>
    </source>
</evidence>
<accession>A0A3M0DPQ5</accession>
<evidence type="ECO:0000313" key="4">
    <source>
        <dbReference type="Proteomes" id="UP000277326"/>
    </source>
</evidence>
<reference evidence="2 5" key="2">
    <citation type="submission" date="2018-07" db="EMBL/GenBank/DDBJ databases">
        <title>Genome sequences of Haloplanus aerogenes JCM 16430T.</title>
        <authorList>
            <person name="Kim Y.B."/>
            <person name="Roh S.W."/>
        </authorList>
    </citation>
    <scope>NUCLEOTIDE SEQUENCE [LARGE SCALE GENOMIC DNA]</scope>
    <source>
        <strain evidence="2 5">JCM 16430</strain>
    </source>
</reference>
<dbReference type="EMBL" id="CP034145">
    <property type="protein sequence ID" value="AZH24564.1"/>
    <property type="molecule type" value="Genomic_DNA"/>
</dbReference>
<dbReference type="AlphaFoldDB" id="A0A3M0DPQ5"/>
<proteinExistence type="predicted"/>
<feature type="region of interest" description="Disordered" evidence="1">
    <location>
        <begin position="518"/>
        <end position="554"/>
    </location>
</feature>
<keyword evidence="5" id="KW-1185">Reference proteome</keyword>
<dbReference type="KEGG" id="haer:DU502_03825"/>
<name>A0A3M0DPQ5_9EURY</name>
<dbReference type="Proteomes" id="UP000277326">
    <property type="component" value="Unassembled WGS sequence"/>
</dbReference>
<sequence>MSTLGTPAAAQSSPPPDVAVTVDGLPLDVGDVHHTSADPWMSVTVTAPEGETVRLVEVRVDGETRHVFEPSTRRTDRNVVLDLSNGEHRITVVAKAGTTETYAATIVRDDRAPTVTFDQPLRGMPVSYGTDTLERLGTQRPTFLVDGAPVSTLPDVQTLTVSNSTLTIAGSIEDDSEIRAVRIEHAYEYAAVGGRMPGSTDFAYDPVDRVPIHPGISLPRDNVDGDAYPERVDTYFSSSPGDSFNRTVTLALGANYFRITVEDALGNVAVEHVVVTVEDGTGPTLNVTDVRYVSKTRLHIEGTVRDEVQVHDVWLEETLVTLDDIEADVDLEALDGSDICTAADTLDFDDEETLCSVYSGATVYVREDIDALIVRHRLIFRKPTVPDADRKRIRFDTTVYHPPEADRFVMGTNDTALNPRYRSYTLATFLAPNVTVADSRTGYVDENTVTVSGRVVDGQVREVSVETVDPTTGRIVDIDPVDLGTNGSFTTRLAATPDETQVRVRARDASGAEYVTNATVSGPLEPTTTPAGDGDDGADADTGVESNAGGDDAAVTNSTANDTAAGGVRIPVVDVVIPVPSVGIPDALGASVSAPLPVVGPVDIPLIAGVPLLLVVAVAGARARSG</sequence>
<protein>
    <submittedName>
        <fullName evidence="3">Uncharacterized protein</fullName>
    </submittedName>
</protein>
<dbReference type="Proteomes" id="UP000282007">
    <property type="component" value="Chromosome"/>
</dbReference>
<evidence type="ECO:0000313" key="3">
    <source>
        <dbReference type="EMBL" id="RMB23781.1"/>
    </source>
</evidence>
<dbReference type="RefSeq" id="WP_121919699.1">
    <property type="nucleotide sequence ID" value="NZ_CP034145.1"/>
</dbReference>
<dbReference type="GeneID" id="38470385"/>
<dbReference type="EMBL" id="REFS01000002">
    <property type="protein sequence ID" value="RMB23781.1"/>
    <property type="molecule type" value="Genomic_DNA"/>
</dbReference>
<reference evidence="3" key="3">
    <citation type="submission" date="2018-10" db="EMBL/GenBank/DDBJ databases">
        <authorList>
            <person name="Whitman W."/>
            <person name="Huntemann M."/>
            <person name="Clum A."/>
            <person name="Pillay M."/>
            <person name="Palaniappan K."/>
            <person name="Varghese N."/>
            <person name="Mikhailova N."/>
            <person name="Stamatis D."/>
            <person name="Reddy T."/>
            <person name="Daum C."/>
            <person name="Shapiro N."/>
            <person name="Ivanova N."/>
            <person name="Kyrpides N."/>
            <person name="Woyke T."/>
        </authorList>
    </citation>
    <scope>NUCLEOTIDE SEQUENCE</scope>
    <source>
        <strain evidence="3">CGMCC 1.10124</strain>
    </source>
</reference>
<dbReference type="OrthoDB" id="232948at2157"/>
<evidence type="ECO:0000313" key="5">
    <source>
        <dbReference type="Proteomes" id="UP000282007"/>
    </source>
</evidence>
<gene>
    <name evidence="3" type="ORF">ATH50_1011</name>
    <name evidence="2" type="ORF">DU502_03825</name>
</gene>